<gene>
    <name evidence="2" type="ORF">RRG08_057980</name>
</gene>
<keyword evidence="3" id="KW-1185">Reference proteome</keyword>
<comment type="caution">
    <text evidence="2">The sequence shown here is derived from an EMBL/GenBank/DDBJ whole genome shotgun (WGS) entry which is preliminary data.</text>
</comment>
<evidence type="ECO:0000313" key="3">
    <source>
        <dbReference type="Proteomes" id="UP001283361"/>
    </source>
</evidence>
<dbReference type="AlphaFoldDB" id="A0AAE1DXJ7"/>
<sequence length="146" mass="16321">MDRTEDKNQQKNQQQNPISRSKLPGLFGLLHTGSHPVRVMVTPINHRKISNRTPSAAPNSQVYSVYFTLGRTQSASIRSTSHWVAPSPRHGDPHQPQKDQQQNPISRSKLPGLFGLLHTGSHPVRVMVTPHVYSASLDSFARCEKN</sequence>
<proteinExistence type="predicted"/>
<reference evidence="2" key="1">
    <citation type="journal article" date="2023" name="G3 (Bethesda)">
        <title>A reference genome for the long-term kleptoplast-retaining sea slug Elysia crispata morphotype clarki.</title>
        <authorList>
            <person name="Eastman K.E."/>
            <person name="Pendleton A.L."/>
            <person name="Shaikh M.A."/>
            <person name="Suttiyut T."/>
            <person name="Ogas R."/>
            <person name="Tomko P."/>
            <person name="Gavelis G."/>
            <person name="Widhalm J.R."/>
            <person name="Wisecaver J.H."/>
        </authorList>
    </citation>
    <scope>NUCLEOTIDE SEQUENCE</scope>
    <source>
        <strain evidence="2">ECLA1</strain>
    </source>
</reference>
<dbReference type="EMBL" id="JAWDGP010001946">
    <property type="protein sequence ID" value="KAK3786704.1"/>
    <property type="molecule type" value="Genomic_DNA"/>
</dbReference>
<evidence type="ECO:0000313" key="2">
    <source>
        <dbReference type="EMBL" id="KAK3786704.1"/>
    </source>
</evidence>
<organism evidence="2 3">
    <name type="scientific">Elysia crispata</name>
    <name type="common">lettuce slug</name>
    <dbReference type="NCBI Taxonomy" id="231223"/>
    <lineage>
        <taxon>Eukaryota</taxon>
        <taxon>Metazoa</taxon>
        <taxon>Spiralia</taxon>
        <taxon>Lophotrochozoa</taxon>
        <taxon>Mollusca</taxon>
        <taxon>Gastropoda</taxon>
        <taxon>Heterobranchia</taxon>
        <taxon>Euthyneura</taxon>
        <taxon>Panpulmonata</taxon>
        <taxon>Sacoglossa</taxon>
        <taxon>Placobranchoidea</taxon>
        <taxon>Plakobranchidae</taxon>
        <taxon>Elysia</taxon>
    </lineage>
</organism>
<protein>
    <submittedName>
        <fullName evidence="2">Uncharacterized protein</fullName>
    </submittedName>
</protein>
<evidence type="ECO:0000256" key="1">
    <source>
        <dbReference type="SAM" id="MobiDB-lite"/>
    </source>
</evidence>
<dbReference type="Proteomes" id="UP001283361">
    <property type="component" value="Unassembled WGS sequence"/>
</dbReference>
<accession>A0AAE1DXJ7</accession>
<name>A0AAE1DXJ7_9GAST</name>
<feature type="region of interest" description="Disordered" evidence="1">
    <location>
        <begin position="77"/>
        <end position="111"/>
    </location>
</feature>
<feature type="region of interest" description="Disordered" evidence="1">
    <location>
        <begin position="1"/>
        <end position="26"/>
    </location>
</feature>